<feature type="compositionally biased region" description="Basic and acidic residues" evidence="1">
    <location>
        <begin position="196"/>
        <end position="206"/>
    </location>
</feature>
<dbReference type="AlphaFoldDB" id="A0A8D8TP62"/>
<dbReference type="PANTHER" id="PTHR21377:SF0">
    <property type="entry name" value="PROTEIN FAM210B, MITOCHONDRIAL"/>
    <property type="match status" value="1"/>
</dbReference>
<dbReference type="Pfam" id="PF06916">
    <property type="entry name" value="FAM210A-B_dom"/>
    <property type="match status" value="1"/>
</dbReference>
<feature type="compositionally biased region" description="Polar residues" evidence="1">
    <location>
        <begin position="185"/>
        <end position="195"/>
    </location>
</feature>
<dbReference type="EMBL" id="HBUF01298257">
    <property type="protein sequence ID" value="CAG6690601.1"/>
    <property type="molecule type" value="Transcribed_RNA"/>
</dbReference>
<dbReference type="GO" id="GO:0005739">
    <property type="term" value="C:mitochondrion"/>
    <property type="evidence" value="ECO:0007669"/>
    <property type="project" value="TreeGrafter"/>
</dbReference>
<keyword evidence="2" id="KW-0472">Membrane</keyword>
<feature type="domain" description="DUF1279" evidence="3">
    <location>
        <begin position="73"/>
        <end position="157"/>
    </location>
</feature>
<dbReference type="InterPro" id="IPR009688">
    <property type="entry name" value="FAM210A/B-like_dom"/>
</dbReference>
<dbReference type="InterPro" id="IPR045866">
    <property type="entry name" value="FAM210A/B-like"/>
</dbReference>
<feature type="region of interest" description="Disordered" evidence="1">
    <location>
        <begin position="173"/>
        <end position="206"/>
    </location>
</feature>
<reference evidence="4" key="1">
    <citation type="submission" date="2021-05" db="EMBL/GenBank/DDBJ databases">
        <authorList>
            <person name="Alioto T."/>
            <person name="Alioto T."/>
            <person name="Gomez Garrido J."/>
        </authorList>
    </citation>
    <scope>NUCLEOTIDE SEQUENCE</scope>
</reference>
<feature type="transmembrane region" description="Helical" evidence="2">
    <location>
        <begin position="146"/>
        <end position="162"/>
    </location>
</feature>
<accession>A0A8D8TP62</accession>
<feature type="transmembrane region" description="Helical" evidence="2">
    <location>
        <begin position="81"/>
        <end position="103"/>
    </location>
</feature>
<name>A0A8D8TP62_9HEMI</name>
<evidence type="ECO:0000256" key="1">
    <source>
        <dbReference type="SAM" id="MobiDB-lite"/>
    </source>
</evidence>
<proteinExistence type="predicted"/>
<sequence length="206" mass="22725">MNLCRTRQLSSLLQHSCFCPKPLRQIKSFPLWRTNLNTSTIMSKPIIERTLTAQFSTSAINCNAVPELSRTERLKQAFKHYGPTLIIFHIGMSLCSLGIWYLIVSSGIDVPALLRKVSIDESKLHIASGASVFVVAYALHKLTAPIRISITLGSAPFIVRYLRRIGILKVKKTADTKKPVGASSEKGTASETTSLTEKHSTSSEKP</sequence>
<dbReference type="PANTHER" id="PTHR21377">
    <property type="entry name" value="PROTEIN FAM210B, MITOCHONDRIAL"/>
    <property type="match status" value="1"/>
</dbReference>
<organism evidence="4">
    <name type="scientific">Cacopsylla melanoneura</name>
    <dbReference type="NCBI Taxonomy" id="428564"/>
    <lineage>
        <taxon>Eukaryota</taxon>
        <taxon>Metazoa</taxon>
        <taxon>Ecdysozoa</taxon>
        <taxon>Arthropoda</taxon>
        <taxon>Hexapoda</taxon>
        <taxon>Insecta</taxon>
        <taxon>Pterygota</taxon>
        <taxon>Neoptera</taxon>
        <taxon>Paraneoptera</taxon>
        <taxon>Hemiptera</taxon>
        <taxon>Sternorrhyncha</taxon>
        <taxon>Psylloidea</taxon>
        <taxon>Psyllidae</taxon>
        <taxon>Psyllinae</taxon>
        <taxon>Cacopsylla</taxon>
    </lineage>
</organism>
<protein>
    <submittedName>
        <fullName evidence="4">Protein FAM210B</fullName>
    </submittedName>
</protein>
<evidence type="ECO:0000313" key="4">
    <source>
        <dbReference type="EMBL" id="CAG6690601.1"/>
    </source>
</evidence>
<keyword evidence="2" id="KW-1133">Transmembrane helix</keyword>
<keyword evidence="2" id="KW-0812">Transmembrane</keyword>
<evidence type="ECO:0000256" key="2">
    <source>
        <dbReference type="SAM" id="Phobius"/>
    </source>
</evidence>
<evidence type="ECO:0000259" key="3">
    <source>
        <dbReference type="Pfam" id="PF06916"/>
    </source>
</evidence>